<evidence type="ECO:0000313" key="2">
    <source>
        <dbReference type="Proteomes" id="UP000530564"/>
    </source>
</evidence>
<proteinExistence type="predicted"/>
<organism evidence="1 2">
    <name type="scientific">Phenylobacterium haematophilum</name>
    <dbReference type="NCBI Taxonomy" id="98513"/>
    <lineage>
        <taxon>Bacteria</taxon>
        <taxon>Pseudomonadati</taxon>
        <taxon>Pseudomonadota</taxon>
        <taxon>Alphaproteobacteria</taxon>
        <taxon>Caulobacterales</taxon>
        <taxon>Caulobacteraceae</taxon>
        <taxon>Phenylobacterium</taxon>
    </lineage>
</organism>
<gene>
    <name evidence="1" type="ORF">GGQ61_002148</name>
</gene>
<name>A0A840A1N4_9CAUL</name>
<keyword evidence="2" id="KW-1185">Reference proteome</keyword>
<sequence length="161" mass="18061">MAAAPQQVPSDAEVEQAVRNFRAAIDAAGPKPWAEKFIPFPRGACGHATELLGRYLIDHLSIRPDYVSQDANEDIGGWQASHAWLEWNGLTIDITGDQFGWAPVIVTRHPVNHGRGVQRARHPVCLRHQQDWWARECGPLWLAIAPHLTPILPARPRQHSR</sequence>
<dbReference type="AlphaFoldDB" id="A0A840A1N4"/>
<evidence type="ECO:0000313" key="1">
    <source>
        <dbReference type="EMBL" id="MBB3891431.1"/>
    </source>
</evidence>
<reference evidence="1 2" key="1">
    <citation type="submission" date="2020-08" db="EMBL/GenBank/DDBJ databases">
        <title>Genomic Encyclopedia of Type Strains, Phase IV (KMG-IV): sequencing the most valuable type-strain genomes for metagenomic binning, comparative biology and taxonomic classification.</title>
        <authorList>
            <person name="Goeker M."/>
        </authorList>
    </citation>
    <scope>NUCLEOTIDE SEQUENCE [LARGE SCALE GENOMIC DNA]</scope>
    <source>
        <strain evidence="1 2">DSM 21793</strain>
    </source>
</reference>
<dbReference type="RefSeq" id="WP_183772268.1">
    <property type="nucleotide sequence ID" value="NZ_JACIDK010000002.1"/>
</dbReference>
<protein>
    <submittedName>
        <fullName evidence="1">Uncharacterized protein</fullName>
    </submittedName>
</protein>
<accession>A0A840A1N4</accession>
<dbReference type="Proteomes" id="UP000530564">
    <property type="component" value="Unassembled WGS sequence"/>
</dbReference>
<dbReference type="EMBL" id="JACIDK010000002">
    <property type="protein sequence ID" value="MBB3891431.1"/>
    <property type="molecule type" value="Genomic_DNA"/>
</dbReference>
<comment type="caution">
    <text evidence="1">The sequence shown here is derived from an EMBL/GenBank/DDBJ whole genome shotgun (WGS) entry which is preliminary data.</text>
</comment>